<keyword evidence="2" id="KW-0560">Oxidoreductase</keyword>
<dbReference type="GO" id="GO:0051213">
    <property type="term" value="F:dioxygenase activity"/>
    <property type="evidence" value="ECO:0007669"/>
    <property type="project" value="UniProtKB-KW"/>
</dbReference>
<accession>A0A239K909</accession>
<evidence type="ECO:0000313" key="4">
    <source>
        <dbReference type="Proteomes" id="UP000198309"/>
    </source>
</evidence>
<keyword evidence="2" id="KW-0223">Dioxygenase</keyword>
<protein>
    <submittedName>
        <fullName evidence="2">Glyoxalase/Bleomycin resistance protein/Dioxygenase superfamily protein</fullName>
    </submittedName>
</protein>
<dbReference type="InterPro" id="IPR029068">
    <property type="entry name" value="Glyas_Bleomycin-R_OHBP_Dase"/>
</dbReference>
<dbReference type="InterPro" id="IPR004360">
    <property type="entry name" value="Glyas_Fos-R_dOase_dom"/>
</dbReference>
<organism evidence="2 5">
    <name type="scientific">Pseudomonas delhiensis</name>
    <dbReference type="NCBI Taxonomy" id="366289"/>
    <lineage>
        <taxon>Bacteria</taxon>
        <taxon>Pseudomonadati</taxon>
        <taxon>Pseudomonadota</taxon>
        <taxon>Gammaproteobacteria</taxon>
        <taxon>Pseudomonadales</taxon>
        <taxon>Pseudomonadaceae</taxon>
        <taxon>Pseudomonas</taxon>
    </lineage>
</organism>
<dbReference type="SUPFAM" id="SSF54593">
    <property type="entry name" value="Glyoxalase/Bleomycin resistance protein/Dihydroxybiphenyl dioxygenase"/>
    <property type="match status" value="1"/>
</dbReference>
<dbReference type="InterPro" id="IPR037523">
    <property type="entry name" value="VOC_core"/>
</dbReference>
<sequence length="197" mass="22294">MSVSPNRTPVIAAGERVVPMKMAHLVFRCADRKAMVDWYRKLFQAELVFEDEILTFITYDDEHHRLAFFNMPHLPPKSDEVTGVHHIAYSYGHIDDLLRTYLRLKEEGIRPYWCINHGPTTSLYFRDPEGNDIELQVDNFSDAADAAAFFHSETFANDPIGLEFDPDAMVELWLGGASEAELCRLGTAGTGTRTVLG</sequence>
<dbReference type="Proteomes" id="UP000198309">
    <property type="component" value="Unassembled WGS sequence"/>
</dbReference>
<dbReference type="EMBL" id="FNEC01000015">
    <property type="protein sequence ID" value="SDJ32945.1"/>
    <property type="molecule type" value="Genomic_DNA"/>
</dbReference>
<dbReference type="PROSITE" id="PS51819">
    <property type="entry name" value="VOC"/>
    <property type="match status" value="1"/>
</dbReference>
<dbReference type="InterPro" id="IPR050383">
    <property type="entry name" value="GlyoxalaseI/FosfomycinResist"/>
</dbReference>
<evidence type="ECO:0000313" key="5">
    <source>
        <dbReference type="Proteomes" id="UP000199693"/>
    </source>
</evidence>
<dbReference type="PANTHER" id="PTHR21366:SF14">
    <property type="entry name" value="GLYOXALASE DOMAIN-CONTAINING PROTEIN 5"/>
    <property type="match status" value="1"/>
</dbReference>
<name>A0A239K909_9PSED</name>
<reference evidence="2 5" key="1">
    <citation type="submission" date="2016-10" db="EMBL/GenBank/DDBJ databases">
        <authorList>
            <person name="de Groot N.N."/>
        </authorList>
    </citation>
    <scope>NUCLEOTIDE SEQUENCE [LARGE SCALE GENOMIC DNA]</scope>
    <source>
        <strain evidence="2 5">CCM 7361</strain>
    </source>
</reference>
<keyword evidence="4" id="KW-1185">Reference proteome</keyword>
<evidence type="ECO:0000259" key="1">
    <source>
        <dbReference type="PROSITE" id="PS51819"/>
    </source>
</evidence>
<gene>
    <name evidence="2" type="ORF">SAMN05216189_101585</name>
    <name evidence="3" type="ORF">SAMN06295949_11554</name>
</gene>
<dbReference type="PANTHER" id="PTHR21366">
    <property type="entry name" value="GLYOXALASE FAMILY PROTEIN"/>
    <property type="match status" value="1"/>
</dbReference>
<dbReference type="AlphaFoldDB" id="A0A239K909"/>
<feature type="domain" description="VOC" evidence="1">
    <location>
        <begin position="21"/>
        <end position="138"/>
    </location>
</feature>
<proteinExistence type="predicted"/>
<dbReference type="RefSeq" id="WP_089392247.1">
    <property type="nucleotide sequence ID" value="NZ_FNEC01000015.1"/>
</dbReference>
<dbReference type="EMBL" id="FZPC01000015">
    <property type="protein sequence ID" value="SNT14867.1"/>
    <property type="molecule type" value="Genomic_DNA"/>
</dbReference>
<reference evidence="3 4" key="2">
    <citation type="submission" date="2017-06" db="EMBL/GenBank/DDBJ databases">
        <authorList>
            <person name="Varghese N."/>
            <person name="Submissions S."/>
        </authorList>
    </citation>
    <scope>NUCLEOTIDE SEQUENCE [LARGE SCALE GENOMIC DNA]</scope>
    <source>
        <strain evidence="3 4">RLD-1</strain>
    </source>
</reference>
<dbReference type="Gene3D" id="3.10.180.10">
    <property type="entry name" value="2,3-Dihydroxybiphenyl 1,2-Dioxygenase, domain 1"/>
    <property type="match status" value="1"/>
</dbReference>
<evidence type="ECO:0000313" key="2">
    <source>
        <dbReference type="EMBL" id="SDJ32945.1"/>
    </source>
</evidence>
<dbReference type="Pfam" id="PF00903">
    <property type="entry name" value="Glyoxalase"/>
    <property type="match status" value="1"/>
</dbReference>
<evidence type="ECO:0000313" key="3">
    <source>
        <dbReference type="EMBL" id="SNT14867.1"/>
    </source>
</evidence>
<dbReference type="Proteomes" id="UP000199693">
    <property type="component" value="Unassembled WGS sequence"/>
</dbReference>